<dbReference type="EMBL" id="RQEY01000015">
    <property type="protein sequence ID" value="TGK40232.1"/>
    <property type="molecule type" value="Genomic_DNA"/>
</dbReference>
<name>A0A4R9H508_9LEPT</name>
<reference evidence="1" key="1">
    <citation type="journal article" date="2019" name="PLoS Negl. Trop. Dis.">
        <title>Revisiting the worldwide diversity of Leptospira species in the environment.</title>
        <authorList>
            <person name="Vincent A.T."/>
            <person name="Schiettekatte O."/>
            <person name="Bourhy P."/>
            <person name="Veyrier F.J."/>
            <person name="Picardeau M."/>
        </authorList>
    </citation>
    <scope>NUCLEOTIDE SEQUENCE [LARGE SCALE GENOMIC DNA]</scope>
    <source>
        <strain evidence="1">201800301</strain>
    </source>
</reference>
<organism evidence="1 2">
    <name type="scientific">Leptospira andrefontaineae</name>
    <dbReference type="NCBI Taxonomy" id="2484976"/>
    <lineage>
        <taxon>Bacteria</taxon>
        <taxon>Pseudomonadati</taxon>
        <taxon>Spirochaetota</taxon>
        <taxon>Spirochaetia</taxon>
        <taxon>Leptospirales</taxon>
        <taxon>Leptospiraceae</taxon>
        <taxon>Leptospira</taxon>
    </lineage>
</organism>
<feature type="non-terminal residue" evidence="1">
    <location>
        <position position="243"/>
    </location>
</feature>
<dbReference type="InterPro" id="IPR030885">
    <property type="entry name" value="Lepto_longest"/>
</dbReference>
<dbReference type="AlphaFoldDB" id="A0A4R9H508"/>
<proteinExistence type="predicted"/>
<accession>A0A4R9H508</accession>
<sequence length="243" mass="27559">MSKLIAKLKYSILLLLIFFGLDRSFPQGVTVPTLNAPAFNGTSLDQTFVLADKMQSISNWDAFVFQSLGVLQSQWEIQLQMQITQMVNSIDTSDHYATVADYQSYVYDSLQGQANELLLQWQQAAELEITQERSKYLGDVFGENSASTQAAMDSFSTQWEQFVNGQGVDLNLGGSNGQTGLNGAQQNLENMEAQWWNQFNYNIQNGLWTYQQAMQNLTQSYQNILNQINQTESQYQTYLAMVQ</sequence>
<gene>
    <name evidence="1" type="ORF">EHO65_08930</name>
</gene>
<dbReference type="OrthoDB" id="309913at2"/>
<dbReference type="NCBIfam" id="TIGR04388">
    <property type="entry name" value="Lepto_longest"/>
    <property type="match status" value="1"/>
</dbReference>
<dbReference type="Proteomes" id="UP000298097">
    <property type="component" value="Unassembled WGS sequence"/>
</dbReference>
<evidence type="ECO:0000313" key="1">
    <source>
        <dbReference type="EMBL" id="TGK40232.1"/>
    </source>
</evidence>
<comment type="caution">
    <text evidence="1">The sequence shown here is derived from an EMBL/GenBank/DDBJ whole genome shotgun (WGS) entry which is preliminary data.</text>
</comment>
<dbReference type="RefSeq" id="WP_135773773.1">
    <property type="nucleotide sequence ID" value="NZ_RQEY01000015.1"/>
</dbReference>
<keyword evidence="2" id="KW-1185">Reference proteome</keyword>
<protein>
    <submittedName>
        <fullName evidence="1">TIGR04388 family protein</fullName>
    </submittedName>
</protein>
<evidence type="ECO:0000313" key="2">
    <source>
        <dbReference type="Proteomes" id="UP000298097"/>
    </source>
</evidence>